<dbReference type="InterPro" id="IPR037523">
    <property type="entry name" value="VOC_core"/>
</dbReference>
<dbReference type="EMBL" id="CAEZZM010000019">
    <property type="protein sequence ID" value="CAB4757442.1"/>
    <property type="molecule type" value="Genomic_DNA"/>
</dbReference>
<dbReference type="PANTHER" id="PTHR38041:SF1">
    <property type="entry name" value="CHORISMATE MUTASE"/>
    <property type="match status" value="1"/>
</dbReference>
<dbReference type="PROSITE" id="PS51819">
    <property type="entry name" value="VOC"/>
    <property type="match status" value="1"/>
</dbReference>
<accession>A0A6J6UC99</accession>
<dbReference type="InterPro" id="IPR036979">
    <property type="entry name" value="CM_dom_sf"/>
</dbReference>
<protein>
    <submittedName>
        <fullName evidence="5">Unannotated protein</fullName>
    </submittedName>
</protein>
<dbReference type="Gene3D" id="3.10.180.10">
    <property type="entry name" value="2,3-Dihydroxybiphenyl 1,2-Dioxygenase, domain 1"/>
    <property type="match status" value="1"/>
</dbReference>
<dbReference type="PANTHER" id="PTHR38041">
    <property type="entry name" value="CHORISMATE MUTASE"/>
    <property type="match status" value="1"/>
</dbReference>
<evidence type="ECO:0000313" key="5">
    <source>
        <dbReference type="EMBL" id="CAB4757442.1"/>
    </source>
</evidence>
<dbReference type="AlphaFoldDB" id="A0A6J6UC99"/>
<dbReference type="Pfam" id="PF01817">
    <property type="entry name" value="CM_2"/>
    <property type="match status" value="1"/>
</dbReference>
<feature type="domain" description="Chorismate mutase" evidence="2">
    <location>
        <begin position="5"/>
        <end position="96"/>
    </location>
</feature>
<name>A0A6J6UC99_9ZZZZ</name>
<dbReference type="SUPFAM" id="SSF48600">
    <property type="entry name" value="Chorismate mutase II"/>
    <property type="match status" value="1"/>
</dbReference>
<dbReference type="InterPro" id="IPR036263">
    <property type="entry name" value="Chorismate_II_sf"/>
</dbReference>
<dbReference type="InterPro" id="IPR002701">
    <property type="entry name" value="CM_II_prokaryot"/>
</dbReference>
<evidence type="ECO:0000259" key="3">
    <source>
        <dbReference type="PROSITE" id="PS51819"/>
    </source>
</evidence>
<evidence type="ECO:0000256" key="1">
    <source>
        <dbReference type="ARBA" id="ARBA00023235"/>
    </source>
</evidence>
<gene>
    <name evidence="4" type="ORF">UFOPK2166_00529</name>
    <name evidence="5" type="ORF">UFOPK2872_00294</name>
</gene>
<dbReference type="GO" id="GO:0046417">
    <property type="term" value="P:chorismate metabolic process"/>
    <property type="evidence" value="ECO:0007669"/>
    <property type="project" value="InterPro"/>
</dbReference>
<dbReference type="EMBL" id="CAEZWB010000051">
    <property type="protein sequence ID" value="CAB4645842.1"/>
    <property type="molecule type" value="Genomic_DNA"/>
</dbReference>
<dbReference type="GO" id="GO:0009697">
    <property type="term" value="P:salicylic acid biosynthetic process"/>
    <property type="evidence" value="ECO:0007669"/>
    <property type="project" value="TreeGrafter"/>
</dbReference>
<sequence>MVAQVVMPRDLPELREKIDQIDAAIVALLAQRMEVCREVAEVKAGTATAVIQPQRVREVLTTRRQWAINSGVDADFAEQVFRTVLSETHRIEVAHERGEASPTKIADTLLSALDTVAVRIDHVVVAVVDLATASAFLTTLGFSIEQTEDADIVAATAGGVTVVLVGPGNDPAVRAHLDAHGSGVQHIAIEVLNAGFVQQALAAAGVPLLTDVVVDAAGHEQLFTVVDPATGVQLGFISRTGHRVPISGHNVRALFSALGKL</sequence>
<reference evidence="5" key="1">
    <citation type="submission" date="2020-05" db="EMBL/GenBank/DDBJ databases">
        <authorList>
            <person name="Chiriac C."/>
            <person name="Salcher M."/>
            <person name="Ghai R."/>
            <person name="Kavagutti S V."/>
        </authorList>
    </citation>
    <scope>NUCLEOTIDE SEQUENCE</scope>
</reference>
<dbReference type="GO" id="GO:0004106">
    <property type="term" value="F:chorismate mutase activity"/>
    <property type="evidence" value="ECO:0007669"/>
    <property type="project" value="InterPro"/>
</dbReference>
<dbReference type="Pfam" id="PF00903">
    <property type="entry name" value="Glyoxalase"/>
    <property type="match status" value="1"/>
</dbReference>
<dbReference type="PROSITE" id="PS51168">
    <property type="entry name" value="CHORISMATE_MUT_2"/>
    <property type="match status" value="1"/>
</dbReference>
<dbReference type="InterPro" id="IPR051331">
    <property type="entry name" value="Chorismate_mutase-related"/>
</dbReference>
<dbReference type="SUPFAM" id="SSF54593">
    <property type="entry name" value="Glyoxalase/Bleomycin resistance protein/Dihydroxybiphenyl dioxygenase"/>
    <property type="match status" value="1"/>
</dbReference>
<organism evidence="5">
    <name type="scientific">freshwater metagenome</name>
    <dbReference type="NCBI Taxonomy" id="449393"/>
    <lineage>
        <taxon>unclassified sequences</taxon>
        <taxon>metagenomes</taxon>
        <taxon>ecological metagenomes</taxon>
    </lineage>
</organism>
<evidence type="ECO:0000313" key="4">
    <source>
        <dbReference type="EMBL" id="CAB4645842.1"/>
    </source>
</evidence>
<proteinExistence type="predicted"/>
<evidence type="ECO:0000259" key="2">
    <source>
        <dbReference type="PROSITE" id="PS51168"/>
    </source>
</evidence>
<keyword evidence="1" id="KW-0413">Isomerase</keyword>
<dbReference type="Gene3D" id="1.20.59.10">
    <property type="entry name" value="Chorismate mutase"/>
    <property type="match status" value="1"/>
</dbReference>
<dbReference type="SMART" id="SM00830">
    <property type="entry name" value="CM_2"/>
    <property type="match status" value="1"/>
</dbReference>
<feature type="domain" description="VOC" evidence="3">
    <location>
        <begin position="119"/>
        <end position="239"/>
    </location>
</feature>
<dbReference type="InterPro" id="IPR029068">
    <property type="entry name" value="Glyas_Bleomycin-R_OHBP_Dase"/>
</dbReference>
<dbReference type="InterPro" id="IPR004360">
    <property type="entry name" value="Glyas_Fos-R_dOase_dom"/>
</dbReference>